<protein>
    <submittedName>
        <fullName evidence="1">Uncharacterized protein</fullName>
    </submittedName>
</protein>
<comment type="caution">
    <text evidence="1">The sequence shown here is derived from an EMBL/GenBank/DDBJ whole genome shotgun (WGS) entry which is preliminary data.</text>
</comment>
<dbReference type="Proteomes" id="UP000821865">
    <property type="component" value="Chromosome 3"/>
</dbReference>
<proteinExistence type="predicted"/>
<organism evidence="1 2">
    <name type="scientific">Dermacentor silvarum</name>
    <name type="common">Tick</name>
    <dbReference type="NCBI Taxonomy" id="543639"/>
    <lineage>
        <taxon>Eukaryota</taxon>
        <taxon>Metazoa</taxon>
        <taxon>Ecdysozoa</taxon>
        <taxon>Arthropoda</taxon>
        <taxon>Chelicerata</taxon>
        <taxon>Arachnida</taxon>
        <taxon>Acari</taxon>
        <taxon>Parasitiformes</taxon>
        <taxon>Ixodida</taxon>
        <taxon>Ixodoidea</taxon>
        <taxon>Ixodidae</taxon>
        <taxon>Rhipicephalinae</taxon>
        <taxon>Dermacentor</taxon>
    </lineage>
</organism>
<evidence type="ECO:0000313" key="2">
    <source>
        <dbReference type="Proteomes" id="UP000821865"/>
    </source>
</evidence>
<accession>A0ACB8D7V9</accession>
<gene>
    <name evidence="1" type="ORF">HPB49_019388</name>
</gene>
<reference evidence="1" key="1">
    <citation type="submission" date="2020-05" db="EMBL/GenBank/DDBJ databases">
        <title>Large-scale comparative analyses of tick genomes elucidate their genetic diversity and vector capacities.</title>
        <authorList>
            <person name="Jia N."/>
            <person name="Wang J."/>
            <person name="Shi W."/>
            <person name="Du L."/>
            <person name="Sun Y."/>
            <person name="Zhan W."/>
            <person name="Jiang J."/>
            <person name="Wang Q."/>
            <person name="Zhang B."/>
            <person name="Ji P."/>
            <person name="Sakyi L.B."/>
            <person name="Cui X."/>
            <person name="Yuan T."/>
            <person name="Jiang B."/>
            <person name="Yang W."/>
            <person name="Lam T.T.-Y."/>
            <person name="Chang Q."/>
            <person name="Ding S."/>
            <person name="Wang X."/>
            <person name="Zhu J."/>
            <person name="Ruan X."/>
            <person name="Zhao L."/>
            <person name="Wei J."/>
            <person name="Que T."/>
            <person name="Du C."/>
            <person name="Cheng J."/>
            <person name="Dai P."/>
            <person name="Han X."/>
            <person name="Huang E."/>
            <person name="Gao Y."/>
            <person name="Liu J."/>
            <person name="Shao H."/>
            <person name="Ye R."/>
            <person name="Li L."/>
            <person name="Wei W."/>
            <person name="Wang X."/>
            <person name="Wang C."/>
            <person name="Yang T."/>
            <person name="Huo Q."/>
            <person name="Li W."/>
            <person name="Guo W."/>
            <person name="Chen H."/>
            <person name="Zhou L."/>
            <person name="Ni X."/>
            <person name="Tian J."/>
            <person name="Zhou Y."/>
            <person name="Sheng Y."/>
            <person name="Liu T."/>
            <person name="Pan Y."/>
            <person name="Xia L."/>
            <person name="Li J."/>
            <person name="Zhao F."/>
            <person name="Cao W."/>
        </authorList>
    </citation>
    <scope>NUCLEOTIDE SEQUENCE</scope>
    <source>
        <strain evidence="1">Dsil-2018</strain>
    </source>
</reference>
<name>A0ACB8D7V9_DERSI</name>
<evidence type="ECO:0000313" key="1">
    <source>
        <dbReference type="EMBL" id="KAH7960425.1"/>
    </source>
</evidence>
<sequence>MARHIKTTARRRKPNVIILQETCDHAKIAGYATHKQRTKGTEKHIVVTTLVKKGVVTIPRIVRKITDISHIRIEVAPRSKRESRAFVLNVYSSPSKKGLTHNFEDLFNETMTTAGDNRLIIGGDFNAAHTQWGYGHSSRKGKDLADLIEKAGLTLLNKPASHTRVDAGPHRDTTPNLTLCRSAGRITWENTFDDVGSDHRILSITLGEPRATKGKKTRSS</sequence>
<keyword evidence="2" id="KW-1185">Reference proteome</keyword>
<dbReference type="EMBL" id="CM023472">
    <property type="protein sequence ID" value="KAH7960425.1"/>
    <property type="molecule type" value="Genomic_DNA"/>
</dbReference>